<protein>
    <recommendedName>
        <fullName evidence="4">Lysine-specific metallo-endopeptidase domain-containing protein</fullName>
    </recommendedName>
</protein>
<keyword evidence="3" id="KW-1185">Reference proteome</keyword>
<dbReference type="AlphaFoldDB" id="A0A3A8JW63"/>
<accession>A0A3A8JW63</accession>
<reference evidence="3" key="1">
    <citation type="submission" date="2018-09" db="EMBL/GenBank/DDBJ databases">
        <authorList>
            <person name="Livingstone P.G."/>
            <person name="Whitworth D.E."/>
        </authorList>
    </citation>
    <scope>NUCLEOTIDE SEQUENCE [LARGE SCALE GENOMIC DNA]</scope>
    <source>
        <strain evidence="3">CA043D</strain>
    </source>
</reference>
<sequence length="263" mass="28464">MQRHLLGVLMRGLVPAVAGLLLCSACATTRNHQSNAGPTITVEASLKRTEHLIAAYDEVQSILEDPGFAENLKKLDGYPLATSADTDCRTTTASEVLTALRSRLPTHRLESRYSLFHPFSTAATTVCASTSVNTRRIDFWEQTNPRQRGTLINTLAHEMTHLLPGGETACSSASNGAYTDAGHDACAADAAQCNDAFLVSYVWGDLVECAYREKQGVIPKGEFHSCFLGLVNSSDVSRTTLTPAFKQPSDACKNIKKWSAETP</sequence>
<evidence type="ECO:0008006" key="4">
    <source>
        <dbReference type="Google" id="ProtNLM"/>
    </source>
</evidence>
<evidence type="ECO:0000313" key="2">
    <source>
        <dbReference type="EMBL" id="RKG96010.1"/>
    </source>
</evidence>
<dbReference type="Proteomes" id="UP000268313">
    <property type="component" value="Unassembled WGS sequence"/>
</dbReference>
<feature type="chain" id="PRO_5017421277" description="Lysine-specific metallo-endopeptidase domain-containing protein" evidence="1">
    <location>
        <begin position="28"/>
        <end position="263"/>
    </location>
</feature>
<comment type="caution">
    <text evidence="2">The sequence shown here is derived from an EMBL/GenBank/DDBJ whole genome shotgun (WGS) entry which is preliminary data.</text>
</comment>
<feature type="signal peptide" evidence="1">
    <location>
        <begin position="1"/>
        <end position="27"/>
    </location>
</feature>
<gene>
    <name evidence="2" type="ORF">D7X32_37330</name>
</gene>
<name>A0A3A8JW63_9BACT</name>
<organism evidence="2 3">
    <name type="scientific">Corallococcus carmarthensis</name>
    <dbReference type="NCBI Taxonomy" id="2316728"/>
    <lineage>
        <taxon>Bacteria</taxon>
        <taxon>Pseudomonadati</taxon>
        <taxon>Myxococcota</taxon>
        <taxon>Myxococcia</taxon>
        <taxon>Myxococcales</taxon>
        <taxon>Cystobacterineae</taxon>
        <taxon>Myxococcaceae</taxon>
        <taxon>Corallococcus</taxon>
    </lineage>
</organism>
<dbReference type="EMBL" id="RAWE01000232">
    <property type="protein sequence ID" value="RKG96010.1"/>
    <property type="molecule type" value="Genomic_DNA"/>
</dbReference>
<evidence type="ECO:0000313" key="3">
    <source>
        <dbReference type="Proteomes" id="UP000268313"/>
    </source>
</evidence>
<evidence type="ECO:0000256" key="1">
    <source>
        <dbReference type="SAM" id="SignalP"/>
    </source>
</evidence>
<keyword evidence="1" id="KW-0732">Signal</keyword>
<proteinExistence type="predicted"/>